<dbReference type="AlphaFoldDB" id="A0A2K3KAD2"/>
<feature type="non-terminal residue" evidence="1">
    <location>
        <position position="63"/>
    </location>
</feature>
<evidence type="ECO:0000313" key="1">
    <source>
        <dbReference type="EMBL" id="PNX63228.1"/>
    </source>
</evidence>
<accession>A0A2K3KAD2</accession>
<reference evidence="1 2" key="2">
    <citation type="journal article" date="2017" name="Front. Plant Sci.">
        <title>Gene Classification and Mining of Molecular Markers Useful in Red Clover (Trifolium pratense) Breeding.</title>
        <authorList>
            <person name="Istvanek J."/>
            <person name="Dluhosova J."/>
            <person name="Dluhos P."/>
            <person name="Patkova L."/>
            <person name="Nedelnik J."/>
            <person name="Repkova J."/>
        </authorList>
    </citation>
    <scope>NUCLEOTIDE SEQUENCE [LARGE SCALE GENOMIC DNA]</scope>
    <source>
        <strain evidence="2">cv. Tatra</strain>
        <tissue evidence="1">Young leaves</tissue>
    </source>
</reference>
<evidence type="ECO:0000313" key="2">
    <source>
        <dbReference type="Proteomes" id="UP000236291"/>
    </source>
</evidence>
<sequence length="63" mass="7213">MNDVVFVMTNSKLSKKNKTRNVVDCELEFDEIDSDNEWIVEETGDNEILDFTIGEDLDGEAQN</sequence>
<organism evidence="1 2">
    <name type="scientific">Trifolium pratense</name>
    <name type="common">Red clover</name>
    <dbReference type="NCBI Taxonomy" id="57577"/>
    <lineage>
        <taxon>Eukaryota</taxon>
        <taxon>Viridiplantae</taxon>
        <taxon>Streptophyta</taxon>
        <taxon>Embryophyta</taxon>
        <taxon>Tracheophyta</taxon>
        <taxon>Spermatophyta</taxon>
        <taxon>Magnoliopsida</taxon>
        <taxon>eudicotyledons</taxon>
        <taxon>Gunneridae</taxon>
        <taxon>Pentapetalae</taxon>
        <taxon>rosids</taxon>
        <taxon>fabids</taxon>
        <taxon>Fabales</taxon>
        <taxon>Fabaceae</taxon>
        <taxon>Papilionoideae</taxon>
        <taxon>50 kb inversion clade</taxon>
        <taxon>NPAAA clade</taxon>
        <taxon>Hologalegina</taxon>
        <taxon>IRL clade</taxon>
        <taxon>Trifolieae</taxon>
        <taxon>Trifolium</taxon>
    </lineage>
</organism>
<comment type="caution">
    <text evidence="1">The sequence shown here is derived from an EMBL/GenBank/DDBJ whole genome shotgun (WGS) entry which is preliminary data.</text>
</comment>
<protein>
    <submittedName>
        <fullName evidence="1">Uncharacterized protein</fullName>
    </submittedName>
</protein>
<reference evidence="1 2" key="1">
    <citation type="journal article" date="2014" name="Am. J. Bot.">
        <title>Genome assembly and annotation for red clover (Trifolium pratense; Fabaceae).</title>
        <authorList>
            <person name="Istvanek J."/>
            <person name="Jaros M."/>
            <person name="Krenek A."/>
            <person name="Repkova J."/>
        </authorList>
    </citation>
    <scope>NUCLEOTIDE SEQUENCE [LARGE SCALE GENOMIC DNA]</scope>
    <source>
        <strain evidence="2">cv. Tatra</strain>
        <tissue evidence="1">Young leaves</tissue>
    </source>
</reference>
<proteinExistence type="predicted"/>
<name>A0A2K3KAD2_TRIPR</name>
<dbReference type="EMBL" id="ASHM01153709">
    <property type="protein sequence ID" value="PNX63228.1"/>
    <property type="molecule type" value="Genomic_DNA"/>
</dbReference>
<gene>
    <name evidence="1" type="ORF">L195_g061523</name>
</gene>
<dbReference type="Proteomes" id="UP000236291">
    <property type="component" value="Unassembled WGS sequence"/>
</dbReference>